<dbReference type="AlphaFoldDB" id="A0A914C2U7"/>
<keyword evidence="2" id="KW-1185">Reference proteome</keyword>
<protein>
    <submittedName>
        <fullName evidence="3">7TM GPCR serpentine receptor class x (Srx) domain-containing protein</fullName>
    </submittedName>
</protein>
<keyword evidence="1" id="KW-1133">Transmembrane helix</keyword>
<sequence>MLGVVISILASFSTIINIFVLFIIWHGGLLRSTNSSIYLLAFSNIVSNLIQASLIAFYLGPSIILQSFLFTDGLKGTGNSILSCLETGAWYTDMQISAVYIHIRKSYKTIHTTQFYTAYEFKRKREIRYALQFGAFSTFALIAWVGMRVMPIILNSGNIYPYVTFAVIIHGTMNSFIFLVMNKEVKRISNLYHLCQNAKKRQTYEFSDAVLDAHLKVDPYAKLELH</sequence>
<feature type="transmembrane region" description="Helical" evidence="1">
    <location>
        <begin position="159"/>
        <end position="181"/>
    </location>
</feature>
<proteinExistence type="predicted"/>
<feature type="transmembrane region" description="Helical" evidence="1">
    <location>
        <begin position="37"/>
        <end position="60"/>
    </location>
</feature>
<keyword evidence="1" id="KW-0472">Membrane</keyword>
<reference evidence="3" key="1">
    <citation type="submission" date="2022-11" db="UniProtKB">
        <authorList>
            <consortium name="WormBaseParasite"/>
        </authorList>
    </citation>
    <scope>IDENTIFICATION</scope>
</reference>
<dbReference type="Proteomes" id="UP000887540">
    <property type="component" value="Unplaced"/>
</dbReference>
<organism evidence="2 3">
    <name type="scientific">Acrobeloides nanus</name>
    <dbReference type="NCBI Taxonomy" id="290746"/>
    <lineage>
        <taxon>Eukaryota</taxon>
        <taxon>Metazoa</taxon>
        <taxon>Ecdysozoa</taxon>
        <taxon>Nematoda</taxon>
        <taxon>Chromadorea</taxon>
        <taxon>Rhabditida</taxon>
        <taxon>Tylenchina</taxon>
        <taxon>Cephalobomorpha</taxon>
        <taxon>Cephaloboidea</taxon>
        <taxon>Cephalobidae</taxon>
        <taxon>Acrobeloides</taxon>
    </lineage>
</organism>
<evidence type="ECO:0000313" key="2">
    <source>
        <dbReference type="Proteomes" id="UP000887540"/>
    </source>
</evidence>
<dbReference type="WBParaSite" id="ACRNAN_Path_1553.g6041.t1">
    <property type="protein sequence ID" value="ACRNAN_Path_1553.g6041.t1"/>
    <property type="gene ID" value="ACRNAN_Path_1553.g6041"/>
</dbReference>
<keyword evidence="1" id="KW-0812">Transmembrane</keyword>
<accession>A0A914C2U7</accession>
<name>A0A914C2U7_9BILA</name>
<feature type="transmembrane region" description="Helical" evidence="1">
    <location>
        <begin position="6"/>
        <end position="25"/>
    </location>
</feature>
<evidence type="ECO:0000313" key="3">
    <source>
        <dbReference type="WBParaSite" id="ACRNAN_Path_1553.g6041.t1"/>
    </source>
</evidence>
<dbReference type="PANTHER" id="PTHR22718:SF11">
    <property type="entry name" value="7TM GPCR SERPENTINE RECEPTOR CLASS X (SRX) DOMAIN-CONTAINING PROTEIN"/>
    <property type="match status" value="1"/>
</dbReference>
<feature type="transmembrane region" description="Helical" evidence="1">
    <location>
        <begin position="129"/>
        <end position="147"/>
    </location>
</feature>
<dbReference type="PANTHER" id="PTHR22718">
    <property type="entry name" value="SERPENTINE RECEPTOR, CLASS X"/>
    <property type="match status" value="1"/>
</dbReference>
<evidence type="ECO:0000256" key="1">
    <source>
        <dbReference type="SAM" id="Phobius"/>
    </source>
</evidence>